<protein>
    <submittedName>
        <fullName evidence="1">Uncharacterized protein</fullName>
    </submittedName>
</protein>
<dbReference type="AlphaFoldDB" id="A0A3L6S8K7"/>
<sequence length="132" mass="13845">MSSEKLPFNLPGVFTIDFEISKDDSNKASLPACCCSTRKAPRALALALAASIKMEDQGIFQDTKSFKQTAQPVATLQKEAADSGCCDGTGAVARTKPVGKPEPVAGHMKKALLFYTGNRGSTSYGNTASIPA</sequence>
<keyword evidence="2" id="KW-1185">Reference proteome</keyword>
<dbReference type="EMBL" id="PQIB02000005">
    <property type="protein sequence ID" value="RLN17251.1"/>
    <property type="molecule type" value="Genomic_DNA"/>
</dbReference>
<gene>
    <name evidence="1" type="ORF">C2845_PM02G30950</name>
</gene>
<organism evidence="1 2">
    <name type="scientific">Panicum miliaceum</name>
    <name type="common">Proso millet</name>
    <name type="synonym">Broomcorn millet</name>
    <dbReference type="NCBI Taxonomy" id="4540"/>
    <lineage>
        <taxon>Eukaryota</taxon>
        <taxon>Viridiplantae</taxon>
        <taxon>Streptophyta</taxon>
        <taxon>Embryophyta</taxon>
        <taxon>Tracheophyta</taxon>
        <taxon>Spermatophyta</taxon>
        <taxon>Magnoliopsida</taxon>
        <taxon>Liliopsida</taxon>
        <taxon>Poales</taxon>
        <taxon>Poaceae</taxon>
        <taxon>PACMAD clade</taxon>
        <taxon>Panicoideae</taxon>
        <taxon>Panicodae</taxon>
        <taxon>Paniceae</taxon>
        <taxon>Panicinae</taxon>
        <taxon>Panicum</taxon>
        <taxon>Panicum sect. Panicum</taxon>
    </lineage>
</organism>
<comment type="caution">
    <text evidence="1">The sequence shown here is derived from an EMBL/GenBank/DDBJ whole genome shotgun (WGS) entry which is preliminary data.</text>
</comment>
<evidence type="ECO:0000313" key="2">
    <source>
        <dbReference type="Proteomes" id="UP000275267"/>
    </source>
</evidence>
<proteinExistence type="predicted"/>
<dbReference type="Proteomes" id="UP000275267">
    <property type="component" value="Unassembled WGS sequence"/>
</dbReference>
<name>A0A3L6S8K7_PANMI</name>
<accession>A0A3L6S8K7</accession>
<evidence type="ECO:0000313" key="1">
    <source>
        <dbReference type="EMBL" id="RLN17251.1"/>
    </source>
</evidence>
<reference evidence="2" key="1">
    <citation type="journal article" date="2019" name="Nat. Commun.">
        <title>The genome of broomcorn millet.</title>
        <authorList>
            <person name="Zou C."/>
            <person name="Miki D."/>
            <person name="Li D."/>
            <person name="Tang Q."/>
            <person name="Xiao L."/>
            <person name="Rajput S."/>
            <person name="Deng P."/>
            <person name="Jia W."/>
            <person name="Huang R."/>
            <person name="Zhang M."/>
            <person name="Sun Y."/>
            <person name="Hu J."/>
            <person name="Fu X."/>
            <person name="Schnable P.S."/>
            <person name="Li F."/>
            <person name="Zhang H."/>
            <person name="Feng B."/>
            <person name="Zhu X."/>
            <person name="Liu R."/>
            <person name="Schnable J.C."/>
            <person name="Zhu J.-K."/>
            <person name="Zhang H."/>
        </authorList>
    </citation>
    <scope>NUCLEOTIDE SEQUENCE [LARGE SCALE GENOMIC DNA]</scope>
</reference>